<organism evidence="3 4">
    <name type="scientific">Magnaporthiopsis poae (strain ATCC 64411 / 73-15)</name>
    <name type="common">Kentucky bluegrass fungus</name>
    <name type="synonym">Magnaporthe poae</name>
    <dbReference type="NCBI Taxonomy" id="644358"/>
    <lineage>
        <taxon>Eukaryota</taxon>
        <taxon>Fungi</taxon>
        <taxon>Dikarya</taxon>
        <taxon>Ascomycota</taxon>
        <taxon>Pezizomycotina</taxon>
        <taxon>Sordariomycetes</taxon>
        <taxon>Sordariomycetidae</taxon>
        <taxon>Magnaporthales</taxon>
        <taxon>Magnaporthaceae</taxon>
        <taxon>Magnaporthiopsis</taxon>
    </lineage>
</organism>
<dbReference type="VEuPathDB" id="FungiDB:MAPG_09978"/>
<evidence type="ECO:0000313" key="2">
    <source>
        <dbReference type="EMBL" id="KLU91458.1"/>
    </source>
</evidence>
<reference evidence="3" key="4">
    <citation type="journal article" date="2015" name="G3 (Bethesda)">
        <title>Genome sequences of three phytopathogenic species of the Magnaporthaceae family of fungi.</title>
        <authorList>
            <person name="Okagaki L.H."/>
            <person name="Nunes C.C."/>
            <person name="Sailsbery J."/>
            <person name="Clay B."/>
            <person name="Brown D."/>
            <person name="John T."/>
            <person name="Oh Y."/>
            <person name="Young N."/>
            <person name="Fitzgerald M."/>
            <person name="Haas B.J."/>
            <person name="Zeng Q."/>
            <person name="Young S."/>
            <person name="Adiconis X."/>
            <person name="Fan L."/>
            <person name="Levin J.Z."/>
            <person name="Mitchell T.K."/>
            <person name="Okubara P.A."/>
            <person name="Farman M.L."/>
            <person name="Kohn L.M."/>
            <person name="Birren B."/>
            <person name="Ma L.-J."/>
            <person name="Dean R.A."/>
        </authorList>
    </citation>
    <scope>NUCLEOTIDE SEQUENCE</scope>
    <source>
        <strain evidence="3">ATCC 64411 / 73-15</strain>
    </source>
</reference>
<feature type="transmembrane region" description="Helical" evidence="1">
    <location>
        <begin position="186"/>
        <end position="206"/>
    </location>
</feature>
<feature type="transmembrane region" description="Helical" evidence="1">
    <location>
        <begin position="6"/>
        <end position="23"/>
    </location>
</feature>
<dbReference type="Proteomes" id="UP000011715">
    <property type="component" value="Unassembled WGS sequence"/>
</dbReference>
<keyword evidence="1" id="KW-0812">Transmembrane</keyword>
<reference evidence="2" key="3">
    <citation type="submission" date="2011-03" db="EMBL/GenBank/DDBJ databases">
        <title>Annotation of Magnaporthe poae ATCC 64411.</title>
        <authorList>
            <person name="Ma L.-J."/>
            <person name="Dead R."/>
            <person name="Young S.K."/>
            <person name="Zeng Q."/>
            <person name="Gargeya S."/>
            <person name="Fitzgerald M."/>
            <person name="Haas B."/>
            <person name="Abouelleil A."/>
            <person name="Alvarado L."/>
            <person name="Arachchi H.M."/>
            <person name="Berlin A."/>
            <person name="Brown A."/>
            <person name="Chapman S.B."/>
            <person name="Chen Z."/>
            <person name="Dunbar C."/>
            <person name="Freedman E."/>
            <person name="Gearin G."/>
            <person name="Gellesch M."/>
            <person name="Goldberg J."/>
            <person name="Griggs A."/>
            <person name="Gujja S."/>
            <person name="Heiman D."/>
            <person name="Howarth C."/>
            <person name="Larson L."/>
            <person name="Lui A."/>
            <person name="MacDonald P.J.P."/>
            <person name="Mehta T."/>
            <person name="Montmayeur A."/>
            <person name="Murphy C."/>
            <person name="Neiman D."/>
            <person name="Pearson M."/>
            <person name="Priest M."/>
            <person name="Roberts A."/>
            <person name="Saif S."/>
            <person name="Shea T."/>
            <person name="Shenoy N."/>
            <person name="Sisk P."/>
            <person name="Stolte C."/>
            <person name="Sykes S."/>
            <person name="Yandava C."/>
            <person name="Wortman J."/>
            <person name="Nusbaum C."/>
            <person name="Birren B."/>
        </authorList>
    </citation>
    <scope>NUCLEOTIDE SEQUENCE</scope>
    <source>
        <strain evidence="2">ATCC 64411</strain>
    </source>
</reference>
<proteinExistence type="predicted"/>
<feature type="transmembrane region" description="Helical" evidence="1">
    <location>
        <begin position="64"/>
        <end position="82"/>
    </location>
</feature>
<keyword evidence="1" id="KW-1133">Transmembrane helix</keyword>
<gene>
    <name evidence="2" type="ORF">MAPG_09978</name>
</gene>
<reference evidence="4" key="2">
    <citation type="submission" date="2010-05" db="EMBL/GenBank/DDBJ databases">
        <title>The genome sequence of Magnaporthe poae strain ATCC 64411.</title>
        <authorList>
            <person name="Ma L.-J."/>
            <person name="Dead R."/>
            <person name="Young S."/>
            <person name="Zeng Q."/>
            <person name="Koehrsen M."/>
            <person name="Alvarado L."/>
            <person name="Berlin A."/>
            <person name="Chapman S.B."/>
            <person name="Chen Z."/>
            <person name="Freedman E."/>
            <person name="Gellesch M."/>
            <person name="Goldberg J."/>
            <person name="Griggs A."/>
            <person name="Gujja S."/>
            <person name="Heilman E.R."/>
            <person name="Heiman D."/>
            <person name="Hepburn T."/>
            <person name="Howarth C."/>
            <person name="Jen D."/>
            <person name="Larson L."/>
            <person name="Mehta T."/>
            <person name="Neiman D."/>
            <person name="Pearson M."/>
            <person name="Roberts A."/>
            <person name="Saif S."/>
            <person name="Shea T."/>
            <person name="Shenoy N."/>
            <person name="Sisk P."/>
            <person name="Stolte C."/>
            <person name="Sykes S."/>
            <person name="Walk T."/>
            <person name="White J."/>
            <person name="Yandava C."/>
            <person name="Haas B."/>
            <person name="Nusbaum C."/>
            <person name="Birren B."/>
        </authorList>
    </citation>
    <scope>NUCLEOTIDE SEQUENCE [LARGE SCALE GENOMIC DNA]</scope>
    <source>
        <strain evidence="4">ATCC 64411 / 73-15</strain>
    </source>
</reference>
<keyword evidence="4" id="KW-1185">Reference proteome</keyword>
<feature type="transmembrane region" description="Helical" evidence="1">
    <location>
        <begin position="145"/>
        <end position="166"/>
    </location>
</feature>
<feature type="transmembrane region" description="Helical" evidence="1">
    <location>
        <begin position="102"/>
        <end position="119"/>
    </location>
</feature>
<dbReference type="EMBL" id="GL876977">
    <property type="protein sequence ID" value="KLU91458.1"/>
    <property type="molecule type" value="Genomic_DNA"/>
</dbReference>
<reference evidence="3" key="5">
    <citation type="submission" date="2015-06" db="UniProtKB">
        <authorList>
            <consortium name="EnsemblFungi"/>
        </authorList>
    </citation>
    <scope>IDENTIFICATION</scope>
    <source>
        <strain evidence="3">ATCC 64411</strain>
    </source>
</reference>
<evidence type="ECO:0000313" key="4">
    <source>
        <dbReference type="Proteomes" id="UP000011715"/>
    </source>
</evidence>
<keyword evidence="1" id="KW-0472">Membrane</keyword>
<evidence type="ECO:0000313" key="3">
    <source>
        <dbReference type="EnsemblFungi" id="MAPG_09978T0"/>
    </source>
</evidence>
<dbReference type="AlphaFoldDB" id="A0A0C4EBD0"/>
<name>A0A0C4EBD0_MAGP6</name>
<sequence>MSLFLFIFPFFFSWIWKVEYYYIDVYTLTRRKRTRRGNRCMREGPGACVVSWVVGMASRRLGELVGMFWIFFSLPLALSHSFSLLSSSRNPSTHSARQTQGAPLRHTLFFLLFLFLHYYRHVLRQRSPRLAEPLLQRTRNKYPSFLIQPSSLFFPPLFSLASFHLWCPSFLSHPFTFSYKTSRSPFIPLCFMVVLALEPVFFFPFVSRFCTV</sequence>
<reference evidence="2" key="1">
    <citation type="submission" date="2010-05" db="EMBL/GenBank/DDBJ databases">
        <title>The Genome Sequence of Magnaporthe poae strain ATCC 64411.</title>
        <authorList>
            <consortium name="The Broad Institute Genome Sequencing Platform"/>
            <consortium name="Broad Institute Genome Sequencing Center for Infectious Disease"/>
            <person name="Ma L.-J."/>
            <person name="Dead R."/>
            <person name="Young S."/>
            <person name="Zeng Q."/>
            <person name="Koehrsen M."/>
            <person name="Alvarado L."/>
            <person name="Berlin A."/>
            <person name="Chapman S.B."/>
            <person name="Chen Z."/>
            <person name="Freedman E."/>
            <person name="Gellesch M."/>
            <person name="Goldberg J."/>
            <person name="Griggs A."/>
            <person name="Gujja S."/>
            <person name="Heilman E.R."/>
            <person name="Heiman D."/>
            <person name="Hepburn T."/>
            <person name="Howarth C."/>
            <person name="Jen D."/>
            <person name="Larson L."/>
            <person name="Mehta T."/>
            <person name="Neiman D."/>
            <person name="Pearson M."/>
            <person name="Roberts A."/>
            <person name="Saif S."/>
            <person name="Shea T."/>
            <person name="Shenoy N."/>
            <person name="Sisk P."/>
            <person name="Stolte C."/>
            <person name="Sykes S."/>
            <person name="Walk T."/>
            <person name="White J."/>
            <person name="Yandava C."/>
            <person name="Haas B."/>
            <person name="Nusbaum C."/>
            <person name="Birren B."/>
        </authorList>
    </citation>
    <scope>NUCLEOTIDE SEQUENCE</scope>
    <source>
        <strain evidence="2">ATCC 64411</strain>
    </source>
</reference>
<protein>
    <submittedName>
        <fullName evidence="2 3">Uncharacterized protein</fullName>
    </submittedName>
</protein>
<dbReference type="EnsemblFungi" id="MAPG_09978T0">
    <property type="protein sequence ID" value="MAPG_09978T0"/>
    <property type="gene ID" value="MAPG_09978"/>
</dbReference>
<evidence type="ECO:0000256" key="1">
    <source>
        <dbReference type="SAM" id="Phobius"/>
    </source>
</evidence>
<accession>A0A0C4EBD0</accession>
<dbReference type="EMBL" id="ADBL01002561">
    <property type="status" value="NOT_ANNOTATED_CDS"/>
    <property type="molecule type" value="Genomic_DNA"/>
</dbReference>